<accession>A0A448Z9E3</accession>
<feature type="region of interest" description="Disordered" evidence="1">
    <location>
        <begin position="135"/>
        <end position="239"/>
    </location>
</feature>
<name>A0A448Z9E3_9STRA</name>
<reference evidence="2 3" key="1">
    <citation type="submission" date="2019-01" db="EMBL/GenBank/DDBJ databases">
        <authorList>
            <person name="Ferrante I. M."/>
        </authorList>
    </citation>
    <scope>NUCLEOTIDE SEQUENCE [LARGE SCALE GENOMIC DNA]</scope>
    <source>
        <strain evidence="2 3">B856</strain>
    </source>
</reference>
<feature type="compositionally biased region" description="Polar residues" evidence="1">
    <location>
        <begin position="35"/>
        <end position="50"/>
    </location>
</feature>
<gene>
    <name evidence="2" type="ORF">PSNMU_V1.4_AUG-EV-PASAV3_0055270</name>
</gene>
<organism evidence="2 3">
    <name type="scientific">Pseudo-nitzschia multistriata</name>
    <dbReference type="NCBI Taxonomy" id="183589"/>
    <lineage>
        <taxon>Eukaryota</taxon>
        <taxon>Sar</taxon>
        <taxon>Stramenopiles</taxon>
        <taxon>Ochrophyta</taxon>
        <taxon>Bacillariophyta</taxon>
        <taxon>Bacillariophyceae</taxon>
        <taxon>Bacillariophycidae</taxon>
        <taxon>Bacillariales</taxon>
        <taxon>Bacillariaceae</taxon>
        <taxon>Pseudo-nitzschia</taxon>
    </lineage>
</organism>
<keyword evidence="3" id="KW-1185">Reference proteome</keyword>
<dbReference type="EMBL" id="CAACVS010000181">
    <property type="protein sequence ID" value="VEU38687.1"/>
    <property type="molecule type" value="Genomic_DNA"/>
</dbReference>
<evidence type="ECO:0000313" key="3">
    <source>
        <dbReference type="Proteomes" id="UP000291116"/>
    </source>
</evidence>
<evidence type="ECO:0000256" key="1">
    <source>
        <dbReference type="SAM" id="MobiDB-lite"/>
    </source>
</evidence>
<protein>
    <submittedName>
        <fullName evidence="2">Uncharacterized protein</fullName>
    </submittedName>
</protein>
<feature type="compositionally biased region" description="Pro residues" evidence="1">
    <location>
        <begin position="167"/>
        <end position="176"/>
    </location>
</feature>
<proteinExistence type="predicted"/>
<feature type="compositionally biased region" description="Basic and acidic residues" evidence="1">
    <location>
        <begin position="63"/>
        <end position="80"/>
    </location>
</feature>
<dbReference type="Proteomes" id="UP000291116">
    <property type="component" value="Unassembled WGS sequence"/>
</dbReference>
<sequence length="362" mass="40668">MTKASTNERTPFFSILPPAFGSIAKKRDNPKSARNVKSPSSNQTTQSLARKSSMERMTQAFRDSMRCSPDEAESKTSEEDRTNCIDVGKLLSAMDEMKKCMEVFGMQRGPNDLKAHIDRVELLYKATPLEKRDCLSGFMSSKPYPTESLVDSLTRKRSISISRTEPSPIPPSPPPLAAAAENDAGVPGNSETNREEAPDGVESGGTQTDGGAENAASPSETTSSEDNDPLESPSPQLLQIDRHDRKNAKQSMFWLCYYVRYLYEFHRLVLQRKHDPVDASTMSFMQFLYPYFKEYYDSKDAKKFLKVVADYRTEHFLGQGPSVVNKQPSRELSSFLAILEVVMYLWTPALKEMALKGRLINQ</sequence>
<dbReference type="OrthoDB" id="45931at2759"/>
<dbReference type="AlphaFoldDB" id="A0A448Z9E3"/>
<feature type="region of interest" description="Disordered" evidence="1">
    <location>
        <begin position="1"/>
        <end position="80"/>
    </location>
</feature>
<evidence type="ECO:0000313" key="2">
    <source>
        <dbReference type="EMBL" id="VEU38687.1"/>
    </source>
</evidence>